<dbReference type="KEGG" id="agy:ATC03_17680"/>
<keyword evidence="5" id="KW-0804">Transcription</keyword>
<evidence type="ECO:0000313" key="7">
    <source>
        <dbReference type="EMBL" id="ANJ28260.1"/>
    </source>
</evidence>
<evidence type="ECO:0000256" key="1">
    <source>
        <dbReference type="ARBA" id="ARBA00005384"/>
    </source>
</evidence>
<dbReference type="InterPro" id="IPR004839">
    <property type="entry name" value="Aminotransferase_I/II_large"/>
</dbReference>
<keyword evidence="3" id="KW-0805">Transcription regulation</keyword>
<protein>
    <recommendedName>
        <fullName evidence="6">HTH gntR-type domain-containing protein</fullName>
    </recommendedName>
</protein>
<keyword evidence="8" id="KW-1185">Reference proteome</keyword>
<dbReference type="InterPro" id="IPR051446">
    <property type="entry name" value="HTH_trans_reg/aminotransferase"/>
</dbReference>
<dbReference type="InterPro" id="IPR036388">
    <property type="entry name" value="WH-like_DNA-bd_sf"/>
</dbReference>
<keyword evidence="4" id="KW-0238">DNA-binding</keyword>
<dbReference type="Proteomes" id="UP000078437">
    <property type="component" value="Chromosome"/>
</dbReference>
<dbReference type="GO" id="GO:0030170">
    <property type="term" value="F:pyridoxal phosphate binding"/>
    <property type="evidence" value="ECO:0007669"/>
    <property type="project" value="InterPro"/>
</dbReference>
<dbReference type="InterPro" id="IPR036390">
    <property type="entry name" value="WH_DNA-bd_sf"/>
</dbReference>
<dbReference type="GO" id="GO:0003700">
    <property type="term" value="F:DNA-binding transcription factor activity"/>
    <property type="evidence" value="ECO:0007669"/>
    <property type="project" value="InterPro"/>
</dbReference>
<dbReference type="InterPro" id="IPR015421">
    <property type="entry name" value="PyrdxlP-dep_Trfase_major"/>
</dbReference>
<dbReference type="PANTHER" id="PTHR46577:SF1">
    <property type="entry name" value="HTH-TYPE TRANSCRIPTIONAL REGULATORY PROTEIN GABR"/>
    <property type="match status" value="1"/>
</dbReference>
<dbReference type="AlphaFoldDB" id="A0A191WIW8"/>
<dbReference type="InterPro" id="IPR015424">
    <property type="entry name" value="PyrdxlP-dep_Trfase"/>
</dbReference>
<dbReference type="PANTHER" id="PTHR46577">
    <property type="entry name" value="HTH-TYPE TRANSCRIPTIONAL REGULATORY PROTEIN GABR"/>
    <property type="match status" value="1"/>
</dbReference>
<dbReference type="Pfam" id="PF00155">
    <property type="entry name" value="Aminotran_1_2"/>
    <property type="match status" value="1"/>
</dbReference>
<keyword evidence="2" id="KW-0663">Pyridoxal phosphate</keyword>
<evidence type="ECO:0000313" key="8">
    <source>
        <dbReference type="Proteomes" id="UP000078437"/>
    </source>
</evidence>
<dbReference type="InterPro" id="IPR000524">
    <property type="entry name" value="Tscrpt_reg_HTH_GntR"/>
</dbReference>
<comment type="similarity">
    <text evidence="1">In the C-terminal section; belongs to the class-I pyridoxal-phosphate-dependent aminotransferase family.</text>
</comment>
<accession>A0A191WIW8</accession>
<dbReference type="Pfam" id="PF00392">
    <property type="entry name" value="GntR"/>
    <property type="match status" value="1"/>
</dbReference>
<feature type="domain" description="HTH gntR-type" evidence="6">
    <location>
        <begin position="19"/>
        <end position="87"/>
    </location>
</feature>
<dbReference type="EMBL" id="CP013979">
    <property type="protein sequence ID" value="ANJ28260.1"/>
    <property type="molecule type" value="Genomic_DNA"/>
</dbReference>
<gene>
    <name evidence="7" type="ORF">ATC03_17680</name>
</gene>
<evidence type="ECO:0000256" key="2">
    <source>
        <dbReference type="ARBA" id="ARBA00022898"/>
    </source>
</evidence>
<evidence type="ECO:0000256" key="5">
    <source>
        <dbReference type="ARBA" id="ARBA00023163"/>
    </source>
</evidence>
<proteinExistence type="inferred from homology"/>
<organism evidence="7 8">
    <name type="scientific">Agromyces aureus</name>
    <dbReference type="NCBI Taxonomy" id="453304"/>
    <lineage>
        <taxon>Bacteria</taxon>
        <taxon>Bacillati</taxon>
        <taxon>Actinomycetota</taxon>
        <taxon>Actinomycetes</taxon>
        <taxon>Micrococcales</taxon>
        <taxon>Microbacteriaceae</taxon>
        <taxon>Agromyces</taxon>
    </lineage>
</organism>
<reference evidence="7 8" key="1">
    <citation type="journal article" date="2016" name="Int. J. Syst. Evol. Microbiol.">
        <title>Agromyces aureus sp. nov., isolated from the rhizosphere of Salix caprea L. grown in a heavy-metal-contaminated soil.</title>
        <authorList>
            <person name="Corretto E."/>
            <person name="Antonielli L."/>
            <person name="Sessitsch A."/>
            <person name="Compant S."/>
            <person name="Gorfer M."/>
            <person name="Kuffner M."/>
            <person name="Brader G."/>
        </authorList>
    </citation>
    <scope>NUCLEOTIDE SEQUENCE [LARGE SCALE GENOMIC DNA]</scope>
    <source>
        <strain evidence="7 8">AR33</strain>
    </source>
</reference>
<dbReference type="SUPFAM" id="SSF46785">
    <property type="entry name" value="Winged helix' DNA-binding domain"/>
    <property type="match status" value="1"/>
</dbReference>
<evidence type="ECO:0000259" key="6">
    <source>
        <dbReference type="PROSITE" id="PS50949"/>
    </source>
</evidence>
<reference evidence="8" key="2">
    <citation type="submission" date="2016-01" db="EMBL/GenBank/DDBJ databases">
        <title>Complete genome sequence of Agromyces aureus AR33T and comparison with related organisms.</title>
        <authorList>
            <person name="Corretto E."/>
            <person name="Antonielli L."/>
            <person name="Sessitsch A."/>
            <person name="Brader G."/>
        </authorList>
    </citation>
    <scope>NUCLEOTIDE SEQUENCE [LARGE SCALE GENOMIC DNA]</scope>
    <source>
        <strain evidence="8">AR33</strain>
    </source>
</reference>
<dbReference type="Gene3D" id="3.40.640.10">
    <property type="entry name" value="Type I PLP-dependent aspartate aminotransferase-like (Major domain)"/>
    <property type="match status" value="1"/>
</dbReference>
<evidence type="ECO:0000256" key="3">
    <source>
        <dbReference type="ARBA" id="ARBA00023015"/>
    </source>
</evidence>
<dbReference type="CDD" id="cd00609">
    <property type="entry name" value="AAT_like"/>
    <property type="match status" value="1"/>
</dbReference>
<dbReference type="SMART" id="SM00345">
    <property type="entry name" value="HTH_GNTR"/>
    <property type="match status" value="1"/>
</dbReference>
<evidence type="ECO:0000256" key="4">
    <source>
        <dbReference type="ARBA" id="ARBA00023125"/>
    </source>
</evidence>
<dbReference type="SUPFAM" id="SSF53383">
    <property type="entry name" value="PLP-dependent transferases"/>
    <property type="match status" value="1"/>
</dbReference>
<dbReference type="OrthoDB" id="594134at2"/>
<name>A0A191WIW8_9MICO</name>
<sequence length="468" mass="48780">MADDWANAGLDLHVVLDPRHKVQSLERALRDAIDDGSLAAGTRLPASRALAADLGIARNSVVEAYERLLGEGRLEARVGSGTRVRERIAPSPASALAPVTRSTRFELDLRGGLPDASAFPRSAWLAAMREALAEASSASLGYGPTEGVAPLRAALAEYLARARGVRAQAGDVIVTHGFGELLALVARAIATRGGRRIAVEAYGHVSHREVLEAAGLELVPLAVDAEGVDVARLHDAAVDAVLLTPAHQFPTGVPLSSARRASLAEWAATGGIVIEDDYDGEFRFDGRSIGAFQSLAPDSTVYGGTASKALSPAVGIGWGVVPPMLRDGVLAARRRTGAATDAIGQAALAVLVASGGYDRSVRTLRTRYRARRERFEGLLAEGAPDAKVLGLAAGLHCLLELPEGVREEDVVAAGAERGLRFDGLAAYAADRATASSRPPTMVVGFGAPPDLRFEQAVAAVIASIDAAR</sequence>
<dbReference type="CDD" id="cd07377">
    <property type="entry name" value="WHTH_GntR"/>
    <property type="match status" value="1"/>
</dbReference>
<dbReference type="PROSITE" id="PS50949">
    <property type="entry name" value="HTH_GNTR"/>
    <property type="match status" value="1"/>
</dbReference>
<dbReference type="Gene3D" id="1.10.10.10">
    <property type="entry name" value="Winged helix-like DNA-binding domain superfamily/Winged helix DNA-binding domain"/>
    <property type="match status" value="1"/>
</dbReference>
<dbReference type="GO" id="GO:0003677">
    <property type="term" value="F:DNA binding"/>
    <property type="evidence" value="ECO:0007669"/>
    <property type="project" value="UniProtKB-KW"/>
</dbReference>